<dbReference type="PROSITE" id="PS50181">
    <property type="entry name" value="FBOX"/>
    <property type="match status" value="1"/>
</dbReference>
<evidence type="ECO:0000256" key="6">
    <source>
        <dbReference type="ARBA" id="ARBA00022801"/>
    </source>
</evidence>
<dbReference type="GO" id="GO:0016787">
    <property type="term" value="F:hydrolase activity"/>
    <property type="evidence" value="ECO:0007669"/>
    <property type="project" value="UniProtKB-KW"/>
</dbReference>
<feature type="domain" description="F-box" evidence="9">
    <location>
        <begin position="1"/>
        <end position="48"/>
    </location>
</feature>
<keyword evidence="4" id="KW-0645">Protease</keyword>
<feature type="domain" description="USP" evidence="10">
    <location>
        <begin position="494"/>
        <end position="834"/>
    </location>
</feature>
<dbReference type="Gene3D" id="3.80.10.10">
    <property type="entry name" value="Ribonuclease Inhibitor"/>
    <property type="match status" value="2"/>
</dbReference>
<evidence type="ECO:0000256" key="1">
    <source>
        <dbReference type="ARBA" id="ARBA00000707"/>
    </source>
</evidence>
<dbReference type="SUPFAM" id="SSF54001">
    <property type="entry name" value="Cysteine proteinases"/>
    <property type="match status" value="1"/>
</dbReference>
<gene>
    <name evidence="11" type="primary">USP30_2</name>
    <name evidence="11" type="ORF">DERP_015284</name>
</gene>
<dbReference type="PANTHER" id="PTHR24006">
    <property type="entry name" value="UBIQUITIN CARBOXYL-TERMINAL HYDROLASE"/>
    <property type="match status" value="1"/>
</dbReference>
<protein>
    <recommendedName>
        <fullName evidence="3">ubiquitinyl hydrolase 1</fullName>
        <ecNumber evidence="3">3.4.19.12</ecNumber>
    </recommendedName>
</protein>
<evidence type="ECO:0000256" key="5">
    <source>
        <dbReference type="ARBA" id="ARBA00022786"/>
    </source>
</evidence>
<dbReference type="EC" id="3.4.19.12" evidence="3"/>
<keyword evidence="12" id="KW-1185">Reference proteome</keyword>
<dbReference type="InterPro" id="IPR001394">
    <property type="entry name" value="Peptidase_C19_UCH"/>
</dbReference>
<proteinExistence type="inferred from homology"/>
<evidence type="ECO:0000313" key="12">
    <source>
        <dbReference type="Proteomes" id="UP000887458"/>
    </source>
</evidence>
<comment type="similarity">
    <text evidence="2">Belongs to the peptidase C19 family.</text>
</comment>
<dbReference type="InterPro" id="IPR001810">
    <property type="entry name" value="F-box_dom"/>
</dbReference>
<dbReference type="InterPro" id="IPR050164">
    <property type="entry name" value="Peptidase_C19"/>
</dbReference>
<evidence type="ECO:0000256" key="4">
    <source>
        <dbReference type="ARBA" id="ARBA00022670"/>
    </source>
</evidence>
<evidence type="ECO:0000256" key="8">
    <source>
        <dbReference type="SAM" id="MobiDB-lite"/>
    </source>
</evidence>
<dbReference type="InterPro" id="IPR038765">
    <property type="entry name" value="Papain-like_cys_pep_sf"/>
</dbReference>
<evidence type="ECO:0000256" key="7">
    <source>
        <dbReference type="ARBA" id="ARBA00022807"/>
    </source>
</evidence>
<sequence length="846" mass="98996">MDINALPDICFYRILEYLTIDDRKKISKIFHKHSRLIHLFNNDRLKQIKSIGIYNIDVQEKLKSSYSWILSRIKNQNNELLERWYCNNPEHIPQEFFSTNLVLHKQCPDCQESLLKCILKKCSSLESLDLRGFELTADIAYCICKHCPNLHCLKLEFISFKSSLDVDKFLCCLGNQIRHLSIDNLFINSNFFHYLFHHSSSILNQLHMTIYLRHNNDLDSLPNAFDQLNENLEFLSLYFFRIPHKKIQTMKLPHNFLDNLAKTSLVRNLRFLKIKSSYHYRDNYEIFESAKKFENLIALNFNFMIYHNMLLKYNMENSWLKLKSLTLDFYLLKGSNNLLIQFLNGGYHQNLSRLRLLDLKFRPSFARHLNGKQLPNLNHLELINVVLEAPSLISLFSSLLSMCKLQSLRIEFILKELIVKNIDQLQYQNDSESLYQFPEEQVNLLEKFIQQHSSIESIFLIDWPVGVSTIGVVSLAYVLFGFSTDSSKKKLYIRGLKNVKNNCFINSILQSLASSDSMVQWLNQTATTRINNNNNNNKDNFNLIRQLSFICDKINNKIDCDRSEILSPEGVLDSLRKHRWMFSADEQDAFELFSVLLTTLDFESNQLSLALSIRDSVQSSNNHHCDHQNNTLMDEFNNKSKLITQEIDDFHCQYCNQKSKFSKRIELIKLPRLLCFHVHRLVWLECQQTKRVEHIKFPEVLIMDPFKHNSIKFSNNKKNREQKSSAAGGDIGNQQQQSLISHEGISAQYIYILNSVIVHLGNNHSGHFVCYRRSRSPTPSPTTSTTTATTTINDNDCRSLMKSKWFKTSDLLVKEVNKKEVFASCAYMLFYEKIKKESFLLKKDQS</sequence>
<accession>A0ABQ8J483</accession>
<dbReference type="PANTHER" id="PTHR24006:SF888">
    <property type="entry name" value="UBIQUITIN CARBOXYL-TERMINAL HYDROLASE 30"/>
    <property type="match status" value="1"/>
</dbReference>
<organism evidence="11 12">
    <name type="scientific">Dermatophagoides pteronyssinus</name>
    <name type="common">European house dust mite</name>
    <dbReference type="NCBI Taxonomy" id="6956"/>
    <lineage>
        <taxon>Eukaryota</taxon>
        <taxon>Metazoa</taxon>
        <taxon>Ecdysozoa</taxon>
        <taxon>Arthropoda</taxon>
        <taxon>Chelicerata</taxon>
        <taxon>Arachnida</taxon>
        <taxon>Acari</taxon>
        <taxon>Acariformes</taxon>
        <taxon>Sarcoptiformes</taxon>
        <taxon>Astigmata</taxon>
        <taxon>Psoroptidia</taxon>
        <taxon>Analgoidea</taxon>
        <taxon>Pyroglyphidae</taxon>
        <taxon>Dermatophagoidinae</taxon>
        <taxon>Dermatophagoides</taxon>
    </lineage>
</organism>
<keyword evidence="5" id="KW-0833">Ubl conjugation pathway</keyword>
<dbReference type="EMBL" id="NJHN03000079">
    <property type="protein sequence ID" value="KAH9417165.1"/>
    <property type="molecule type" value="Genomic_DNA"/>
</dbReference>
<dbReference type="InterPro" id="IPR018200">
    <property type="entry name" value="USP_CS"/>
</dbReference>
<keyword evidence="7" id="KW-0788">Thiol protease</keyword>
<dbReference type="PROSITE" id="PS50235">
    <property type="entry name" value="USP_3"/>
    <property type="match status" value="1"/>
</dbReference>
<dbReference type="PROSITE" id="PS00973">
    <property type="entry name" value="USP_2"/>
    <property type="match status" value="1"/>
</dbReference>
<name>A0ABQ8J483_DERPT</name>
<evidence type="ECO:0000259" key="9">
    <source>
        <dbReference type="PROSITE" id="PS50181"/>
    </source>
</evidence>
<evidence type="ECO:0000313" key="11">
    <source>
        <dbReference type="EMBL" id="KAH9417165.1"/>
    </source>
</evidence>
<dbReference type="Proteomes" id="UP000887458">
    <property type="component" value="Unassembled WGS sequence"/>
</dbReference>
<dbReference type="InterPro" id="IPR028889">
    <property type="entry name" value="USP"/>
</dbReference>
<evidence type="ECO:0000259" key="10">
    <source>
        <dbReference type="PROSITE" id="PS50235"/>
    </source>
</evidence>
<comment type="caution">
    <text evidence="11">The sequence shown here is derived from an EMBL/GenBank/DDBJ whole genome shotgun (WGS) entry which is preliminary data.</text>
</comment>
<dbReference type="Pfam" id="PF00443">
    <property type="entry name" value="UCH"/>
    <property type="match status" value="1"/>
</dbReference>
<dbReference type="Gene3D" id="3.90.70.10">
    <property type="entry name" value="Cysteine proteinases"/>
    <property type="match status" value="1"/>
</dbReference>
<comment type="catalytic activity">
    <reaction evidence="1">
        <text>Thiol-dependent hydrolysis of ester, thioester, amide, peptide and isopeptide bonds formed by the C-terminal Gly of ubiquitin (a 76-residue protein attached to proteins as an intracellular targeting signal).</text>
        <dbReference type="EC" id="3.4.19.12"/>
    </reaction>
</comment>
<evidence type="ECO:0000256" key="3">
    <source>
        <dbReference type="ARBA" id="ARBA00012759"/>
    </source>
</evidence>
<reference evidence="11 12" key="1">
    <citation type="journal article" date="2018" name="J. Allergy Clin. Immunol.">
        <title>High-quality assembly of Dermatophagoides pteronyssinus genome and transcriptome reveals a wide range of novel allergens.</title>
        <authorList>
            <person name="Liu X.Y."/>
            <person name="Yang K.Y."/>
            <person name="Wang M.Q."/>
            <person name="Kwok J.S."/>
            <person name="Zeng X."/>
            <person name="Yang Z."/>
            <person name="Xiao X.J."/>
            <person name="Lau C.P."/>
            <person name="Li Y."/>
            <person name="Huang Z.M."/>
            <person name="Ba J.G."/>
            <person name="Yim A.K."/>
            <person name="Ouyang C.Y."/>
            <person name="Ngai S.M."/>
            <person name="Chan T.F."/>
            <person name="Leung E.L."/>
            <person name="Liu L."/>
            <person name="Liu Z.G."/>
            <person name="Tsui S.K."/>
        </authorList>
    </citation>
    <scope>NUCLEOTIDE SEQUENCE [LARGE SCALE GENOMIC DNA]</scope>
    <source>
        <strain evidence="11">Derp</strain>
    </source>
</reference>
<keyword evidence="6 11" id="KW-0378">Hydrolase</keyword>
<dbReference type="InterPro" id="IPR032675">
    <property type="entry name" value="LRR_dom_sf"/>
</dbReference>
<reference evidence="11 12" key="2">
    <citation type="journal article" date="2022" name="Mol. Biol. Evol.">
        <title>Comparative Genomics Reveals Insights into the Divergent Evolution of Astigmatic Mites and Household Pest Adaptations.</title>
        <authorList>
            <person name="Xiong Q."/>
            <person name="Wan A.T."/>
            <person name="Liu X."/>
            <person name="Fung C.S."/>
            <person name="Xiao X."/>
            <person name="Malainual N."/>
            <person name="Hou J."/>
            <person name="Wang L."/>
            <person name="Wang M."/>
            <person name="Yang K.Y."/>
            <person name="Cui Y."/>
            <person name="Leung E.L."/>
            <person name="Nong W."/>
            <person name="Shin S.K."/>
            <person name="Au S.W."/>
            <person name="Jeong K.Y."/>
            <person name="Chew F.T."/>
            <person name="Hui J.H."/>
            <person name="Leung T.F."/>
            <person name="Tungtrongchitr A."/>
            <person name="Zhong N."/>
            <person name="Liu Z."/>
            <person name="Tsui S.K."/>
        </authorList>
    </citation>
    <scope>NUCLEOTIDE SEQUENCE [LARGE SCALE GENOMIC DNA]</scope>
    <source>
        <strain evidence="11">Derp</strain>
    </source>
</reference>
<feature type="region of interest" description="Disordered" evidence="8">
    <location>
        <begin position="712"/>
        <end position="733"/>
    </location>
</feature>
<dbReference type="SUPFAM" id="SSF52047">
    <property type="entry name" value="RNI-like"/>
    <property type="match status" value="1"/>
</dbReference>
<evidence type="ECO:0000256" key="2">
    <source>
        <dbReference type="ARBA" id="ARBA00009085"/>
    </source>
</evidence>